<gene>
    <name evidence="2" type="ORF">Mal52_16950</name>
</gene>
<evidence type="ECO:0000256" key="1">
    <source>
        <dbReference type="SAM" id="Phobius"/>
    </source>
</evidence>
<dbReference type="Proteomes" id="UP000319383">
    <property type="component" value="Chromosome"/>
</dbReference>
<dbReference type="KEGG" id="sdyn:Mal52_16950"/>
<evidence type="ECO:0000313" key="3">
    <source>
        <dbReference type="Proteomes" id="UP000319383"/>
    </source>
</evidence>
<feature type="transmembrane region" description="Helical" evidence="1">
    <location>
        <begin position="7"/>
        <end position="27"/>
    </location>
</feature>
<reference evidence="2 3" key="1">
    <citation type="submission" date="2019-02" db="EMBL/GenBank/DDBJ databases">
        <title>Deep-cultivation of Planctomycetes and their phenomic and genomic characterization uncovers novel biology.</title>
        <authorList>
            <person name="Wiegand S."/>
            <person name="Jogler M."/>
            <person name="Boedeker C."/>
            <person name="Pinto D."/>
            <person name="Vollmers J."/>
            <person name="Rivas-Marin E."/>
            <person name="Kohn T."/>
            <person name="Peeters S.H."/>
            <person name="Heuer A."/>
            <person name="Rast P."/>
            <person name="Oberbeckmann S."/>
            <person name="Bunk B."/>
            <person name="Jeske O."/>
            <person name="Meyerdierks A."/>
            <person name="Storesund J.E."/>
            <person name="Kallscheuer N."/>
            <person name="Luecker S."/>
            <person name="Lage O.M."/>
            <person name="Pohl T."/>
            <person name="Merkel B.J."/>
            <person name="Hornburger P."/>
            <person name="Mueller R.-W."/>
            <person name="Bruemmer F."/>
            <person name="Labrenz M."/>
            <person name="Spormann A.M."/>
            <person name="Op den Camp H."/>
            <person name="Overmann J."/>
            <person name="Amann R."/>
            <person name="Jetten M.S.M."/>
            <person name="Mascher T."/>
            <person name="Medema M.H."/>
            <person name="Devos D.P."/>
            <person name="Kaster A.-K."/>
            <person name="Ovreas L."/>
            <person name="Rohde M."/>
            <person name="Galperin M.Y."/>
            <person name="Jogler C."/>
        </authorList>
    </citation>
    <scope>NUCLEOTIDE SEQUENCE [LARGE SCALE GENOMIC DNA]</scope>
    <source>
        <strain evidence="2 3">Mal52</strain>
    </source>
</reference>
<feature type="transmembrane region" description="Helical" evidence="1">
    <location>
        <begin position="55"/>
        <end position="72"/>
    </location>
</feature>
<dbReference type="EMBL" id="CP036276">
    <property type="protein sequence ID" value="QDU43223.1"/>
    <property type="molecule type" value="Genomic_DNA"/>
</dbReference>
<proteinExistence type="predicted"/>
<dbReference type="OrthoDB" id="215563at2"/>
<keyword evidence="1" id="KW-1133">Transmembrane helix</keyword>
<sequence length="115" mass="12269">MPDKKTLIIPLLLISVGAGWLLTTLGIAPGINWVWSLGLAIVGFLAFIVGGFDKVTFVIGTFFISASCLSVLRQTGRLALDVEVPILVIVSGITLLIARMQAIPNPNWTLEPPEG</sequence>
<protein>
    <submittedName>
        <fullName evidence="2">Uncharacterized protein</fullName>
    </submittedName>
</protein>
<keyword evidence="3" id="KW-1185">Reference proteome</keyword>
<evidence type="ECO:0000313" key="2">
    <source>
        <dbReference type="EMBL" id="QDU43223.1"/>
    </source>
</evidence>
<feature type="transmembrane region" description="Helical" evidence="1">
    <location>
        <begin position="78"/>
        <end position="98"/>
    </location>
</feature>
<organism evidence="2 3">
    <name type="scientific">Symmachiella dynata</name>
    <dbReference type="NCBI Taxonomy" id="2527995"/>
    <lineage>
        <taxon>Bacteria</taxon>
        <taxon>Pseudomonadati</taxon>
        <taxon>Planctomycetota</taxon>
        <taxon>Planctomycetia</taxon>
        <taxon>Planctomycetales</taxon>
        <taxon>Planctomycetaceae</taxon>
        <taxon>Symmachiella</taxon>
    </lineage>
</organism>
<feature type="transmembrane region" description="Helical" evidence="1">
    <location>
        <begin position="33"/>
        <end position="50"/>
    </location>
</feature>
<name>A0A517ZLB5_9PLAN</name>
<accession>A0A517ZLB5</accession>
<keyword evidence="1" id="KW-0812">Transmembrane</keyword>
<dbReference type="AlphaFoldDB" id="A0A517ZLB5"/>
<keyword evidence="1" id="KW-0472">Membrane</keyword>
<dbReference type="RefSeq" id="WP_145375359.1">
    <property type="nucleotide sequence ID" value="NZ_CAXBED010000556.1"/>
</dbReference>